<name>A0A1V2LPL8_PICKU</name>
<dbReference type="AlphaFoldDB" id="A0A1V2LPL8"/>
<dbReference type="VEuPathDB" id="FungiDB:C5L36_0C03670"/>
<reference evidence="2" key="1">
    <citation type="journal article" date="2017" name="Genome Announc.">
        <title>Genome sequences of Cyberlindnera fabianii 65, Pichia kudriavzevii 129, and Saccharomyces cerevisiae 131 isolated from fermented masau fruits in Zimbabwe.</title>
        <authorList>
            <person name="van Rijswijck I.M.H."/>
            <person name="Derks M.F.L."/>
            <person name="Abee T."/>
            <person name="de Ridder D."/>
            <person name="Smid E.J."/>
        </authorList>
    </citation>
    <scope>NUCLEOTIDE SEQUENCE [LARGE SCALE GENOMIC DNA]</scope>
    <source>
        <strain evidence="2">129</strain>
    </source>
</reference>
<protein>
    <submittedName>
        <fullName evidence="1">Uncharacterized protein</fullName>
    </submittedName>
</protein>
<evidence type="ECO:0000313" key="1">
    <source>
        <dbReference type="EMBL" id="ONH75437.1"/>
    </source>
</evidence>
<dbReference type="EMBL" id="MQVM01000006">
    <property type="protein sequence ID" value="ONH75437.1"/>
    <property type="molecule type" value="Genomic_DNA"/>
</dbReference>
<organism evidence="1 2">
    <name type="scientific">Pichia kudriavzevii</name>
    <name type="common">Yeast</name>
    <name type="synonym">Issatchenkia orientalis</name>
    <dbReference type="NCBI Taxonomy" id="4909"/>
    <lineage>
        <taxon>Eukaryota</taxon>
        <taxon>Fungi</taxon>
        <taxon>Dikarya</taxon>
        <taxon>Ascomycota</taxon>
        <taxon>Saccharomycotina</taxon>
        <taxon>Pichiomycetes</taxon>
        <taxon>Pichiales</taxon>
        <taxon>Pichiaceae</taxon>
        <taxon>Pichia</taxon>
    </lineage>
</organism>
<dbReference type="Proteomes" id="UP000189274">
    <property type="component" value="Unassembled WGS sequence"/>
</dbReference>
<gene>
    <name evidence="1" type="ORF">BOH78_1755</name>
</gene>
<evidence type="ECO:0000313" key="2">
    <source>
        <dbReference type="Proteomes" id="UP000189274"/>
    </source>
</evidence>
<proteinExistence type="predicted"/>
<sequence length="103" mass="12079">MNDFVNIDSILTYLIKSNDNVLMNQACESVIKRLMEEDQNVIAQELYVKYTQLVPRFKIKDIDQNMSWAKASKPNIHVDSGSEVSMQINRFKVKLYDYEKLTK</sequence>
<comment type="caution">
    <text evidence="1">The sequence shown here is derived from an EMBL/GenBank/DDBJ whole genome shotgun (WGS) entry which is preliminary data.</text>
</comment>
<accession>A0A1V2LPL8</accession>